<dbReference type="AlphaFoldDB" id="A0A7G5IJC8"/>
<dbReference type="EMBL" id="CP059851">
    <property type="protein sequence ID" value="QMW23470.1"/>
    <property type="molecule type" value="Genomic_DNA"/>
</dbReference>
<dbReference type="InterPro" id="IPR041649">
    <property type="entry name" value="NepR"/>
</dbReference>
<evidence type="ECO:0000313" key="4">
    <source>
        <dbReference type="Proteomes" id="UP000515292"/>
    </source>
</evidence>
<sequence>MQKPPSPDGSTAPRPGRSTQTAIDSGLKSLFAQIAEEPVPDDLLALLDRIDSAQPRGDAHGDGARP</sequence>
<evidence type="ECO:0000259" key="2">
    <source>
        <dbReference type="Pfam" id="PF18557"/>
    </source>
</evidence>
<feature type="region of interest" description="Disordered" evidence="1">
    <location>
        <begin position="1"/>
        <end position="21"/>
    </location>
</feature>
<gene>
    <name evidence="3" type="ORF">H3309_02910</name>
</gene>
<feature type="domain" description="Anti-sigma factor NepR" evidence="2">
    <location>
        <begin position="20"/>
        <end position="53"/>
    </location>
</feature>
<dbReference type="Proteomes" id="UP000515292">
    <property type="component" value="Chromosome"/>
</dbReference>
<evidence type="ECO:0000313" key="3">
    <source>
        <dbReference type="EMBL" id="QMW23470.1"/>
    </source>
</evidence>
<protein>
    <recommendedName>
        <fullName evidence="2">Anti-sigma factor NepR domain-containing protein</fullName>
    </recommendedName>
</protein>
<dbReference type="KEGG" id="sand:H3309_02910"/>
<name>A0A7G5IJC8_9SPHN</name>
<dbReference type="RefSeq" id="WP_182297293.1">
    <property type="nucleotide sequence ID" value="NZ_CP059851.1"/>
</dbReference>
<keyword evidence="4" id="KW-1185">Reference proteome</keyword>
<organism evidence="3 4">
    <name type="scientific">Sandaracinobacteroides saxicola</name>
    <dbReference type="NCBI Taxonomy" id="2759707"/>
    <lineage>
        <taxon>Bacteria</taxon>
        <taxon>Pseudomonadati</taxon>
        <taxon>Pseudomonadota</taxon>
        <taxon>Alphaproteobacteria</taxon>
        <taxon>Sphingomonadales</taxon>
        <taxon>Sphingosinicellaceae</taxon>
        <taxon>Sandaracinobacteroides</taxon>
    </lineage>
</organism>
<accession>A0A7G5IJC8</accession>
<evidence type="ECO:0000256" key="1">
    <source>
        <dbReference type="SAM" id="MobiDB-lite"/>
    </source>
</evidence>
<dbReference type="Pfam" id="PF18557">
    <property type="entry name" value="NepR"/>
    <property type="match status" value="1"/>
</dbReference>
<proteinExistence type="predicted"/>
<reference evidence="3 4" key="1">
    <citation type="submission" date="2020-07" db="EMBL/GenBank/DDBJ databases">
        <title>Complete genome sequence for Sandaracinobacter sp. M6.</title>
        <authorList>
            <person name="Tang Y."/>
            <person name="Liu Q."/>
            <person name="Guo Z."/>
            <person name="Lei P."/>
            <person name="Huang B."/>
        </authorList>
    </citation>
    <scope>NUCLEOTIDE SEQUENCE [LARGE SCALE GENOMIC DNA]</scope>
    <source>
        <strain evidence="3 4">M6</strain>
    </source>
</reference>